<comment type="catalytic activity">
    <reaction evidence="11">
        <text>RNA(n) + a ribonucleoside 5'-triphosphate = RNA(n+1) + diphosphate</text>
        <dbReference type="Rhea" id="RHEA:21248"/>
        <dbReference type="Rhea" id="RHEA-COMP:14527"/>
        <dbReference type="Rhea" id="RHEA-COMP:17342"/>
        <dbReference type="ChEBI" id="CHEBI:33019"/>
        <dbReference type="ChEBI" id="CHEBI:61557"/>
        <dbReference type="ChEBI" id="CHEBI:140395"/>
        <dbReference type="EC" id="2.7.7.6"/>
    </reaction>
</comment>
<evidence type="ECO:0000256" key="11">
    <source>
        <dbReference type="ARBA" id="ARBA00048552"/>
    </source>
</evidence>
<keyword evidence="14" id="KW-0150">Chloroplast</keyword>
<feature type="non-terminal residue" evidence="14">
    <location>
        <position position="162"/>
    </location>
</feature>
<evidence type="ECO:0000256" key="10">
    <source>
        <dbReference type="ARBA" id="ARBA00032782"/>
    </source>
</evidence>
<evidence type="ECO:0000256" key="9">
    <source>
        <dbReference type="ARBA" id="ARBA00026088"/>
    </source>
</evidence>
<dbReference type="GO" id="GO:0003899">
    <property type="term" value="F:DNA-directed RNA polymerase activity"/>
    <property type="evidence" value="ECO:0007669"/>
    <property type="project" value="UniProtKB-EC"/>
</dbReference>
<evidence type="ECO:0000259" key="13">
    <source>
        <dbReference type="Pfam" id="PF04565"/>
    </source>
</evidence>
<dbReference type="Pfam" id="PF04565">
    <property type="entry name" value="RNA_pol_Rpb2_3"/>
    <property type="match status" value="1"/>
</dbReference>
<dbReference type="GO" id="GO:0000428">
    <property type="term" value="C:DNA-directed RNA polymerase complex"/>
    <property type="evidence" value="ECO:0007669"/>
    <property type="project" value="UniProtKB-KW"/>
</dbReference>
<keyword evidence="6" id="KW-0808">Transferase</keyword>
<evidence type="ECO:0000313" key="14">
    <source>
        <dbReference type="EMBL" id="AFY10153.1"/>
    </source>
</evidence>
<feature type="non-terminal residue" evidence="14">
    <location>
        <position position="1"/>
    </location>
</feature>
<protein>
    <recommendedName>
        <fullName evidence="4">DNA-directed RNA polymerase</fullName>
        <ecNumber evidence="4">2.7.7.6</ecNumber>
    </recommendedName>
    <alternativeName>
        <fullName evidence="10">PEP</fullName>
    </alternativeName>
</protein>
<dbReference type="EMBL" id="JX645068">
    <property type="protein sequence ID" value="AFY10153.1"/>
    <property type="molecule type" value="Genomic_DNA"/>
</dbReference>
<keyword evidence="14" id="KW-0934">Plastid</keyword>
<dbReference type="GO" id="GO:0006351">
    <property type="term" value="P:DNA-templated transcription"/>
    <property type="evidence" value="ECO:0007669"/>
    <property type="project" value="InterPro"/>
</dbReference>
<evidence type="ECO:0000256" key="7">
    <source>
        <dbReference type="ARBA" id="ARBA00022695"/>
    </source>
</evidence>
<dbReference type="Gene3D" id="3.90.1100.10">
    <property type="match status" value="1"/>
</dbReference>
<evidence type="ECO:0000256" key="8">
    <source>
        <dbReference type="ARBA" id="ARBA00023163"/>
    </source>
</evidence>
<gene>
    <name evidence="14" type="primary">rpoB</name>
</gene>
<dbReference type="Gene3D" id="2.30.150.10">
    <property type="entry name" value="DNA-directed RNA polymerase, beta subunit, external 1 domain"/>
    <property type="match status" value="1"/>
</dbReference>
<evidence type="ECO:0000256" key="6">
    <source>
        <dbReference type="ARBA" id="ARBA00022679"/>
    </source>
</evidence>
<keyword evidence="5" id="KW-0240">DNA-directed RNA polymerase</keyword>
<evidence type="ECO:0000256" key="4">
    <source>
        <dbReference type="ARBA" id="ARBA00012418"/>
    </source>
</evidence>
<feature type="domain" description="RNA polymerase Rpb2" evidence="13">
    <location>
        <begin position="1"/>
        <end position="60"/>
    </location>
</feature>
<sequence length="162" mass="18478">PLAELTHKRRISAMGPNGIKKETAGMEIRSIHSTYFGRICPIETPEGQNAGLVNSLTIFALPNKDGFLESFFYKIYKGQVQNQFRPTSLSAIKEKKLCILSADIQKSNLNFLKNKISVIRFNQKLMRQTKYQTHYQSYSTYNLISIATSLIPFMEHNDANRA</sequence>
<dbReference type="SUPFAM" id="SSF64484">
    <property type="entry name" value="beta and beta-prime subunits of DNA dependent RNA-polymerase"/>
    <property type="match status" value="1"/>
</dbReference>
<evidence type="ECO:0000256" key="12">
    <source>
        <dbReference type="RuleBase" id="RU000434"/>
    </source>
</evidence>
<name>T1QDM6_9CHLO</name>
<evidence type="ECO:0000256" key="1">
    <source>
        <dbReference type="ARBA" id="ARBA00004026"/>
    </source>
</evidence>
<dbReference type="GO" id="GO:0003677">
    <property type="term" value="F:DNA binding"/>
    <property type="evidence" value="ECO:0007669"/>
    <property type="project" value="InterPro"/>
</dbReference>
<evidence type="ECO:0000256" key="2">
    <source>
        <dbReference type="ARBA" id="ARBA00004474"/>
    </source>
</evidence>
<comment type="subcellular location">
    <subcellularLocation>
        <location evidence="2">Plastid</location>
    </subcellularLocation>
</comment>
<dbReference type="GO" id="GO:0032549">
    <property type="term" value="F:ribonucleoside binding"/>
    <property type="evidence" value="ECO:0007669"/>
    <property type="project" value="InterPro"/>
</dbReference>
<evidence type="ECO:0000256" key="3">
    <source>
        <dbReference type="ARBA" id="ARBA00006835"/>
    </source>
</evidence>
<keyword evidence="7" id="KW-0548">Nucleotidyltransferase</keyword>
<comment type="subunit">
    <text evidence="9">In plastids the minimal PEP RNA polymerase catalytic core is composed of four subunits: alpha, beta, beta', and beta''. When a (nuclear-encoded) sigma factor is associated with the core the holoenzyme is formed, which can initiate transcription.</text>
</comment>
<accession>T1QDM6</accession>
<comment type="function">
    <text evidence="1">DNA-dependent RNA polymerase catalyzes the transcription of DNA into RNA using the four ribonucleoside triphosphates as substrates.</text>
</comment>
<keyword evidence="8" id="KW-0804">Transcription</keyword>
<geneLocation type="chloroplast" evidence="14"/>
<dbReference type="AlphaFoldDB" id="T1QDM6"/>
<reference evidence="14" key="1">
    <citation type="journal article" date="2013" name="Am. J. Bot.">
        <title>Inclusion of chloroplast genes that have undergone expansion misleads phylogenetic reconstruction in the Chlorophyta.</title>
        <authorList>
            <person name="Novis P.M."/>
            <person name="Smissen R."/>
            <person name="Buckley T.R."/>
            <person name="Gopalakrishnan K."/>
            <person name="Visnovsky G."/>
        </authorList>
    </citation>
    <scope>NUCLEOTIDE SEQUENCE</scope>
    <source>
        <strain evidence="14">CHR505636</strain>
    </source>
</reference>
<proteinExistence type="inferred from homology"/>
<dbReference type="EC" id="2.7.7.6" evidence="4"/>
<dbReference type="InterPro" id="IPR015712">
    <property type="entry name" value="DNA-dir_RNA_pol_su2"/>
</dbReference>
<comment type="similarity">
    <text evidence="3 12">Belongs to the RNA polymerase beta chain family.</text>
</comment>
<dbReference type="InterPro" id="IPR007645">
    <property type="entry name" value="RNA_pol_Rpb2_3"/>
</dbReference>
<dbReference type="PANTHER" id="PTHR20856">
    <property type="entry name" value="DNA-DIRECTED RNA POLYMERASE I SUBUNIT 2"/>
    <property type="match status" value="1"/>
</dbReference>
<dbReference type="InterPro" id="IPR042107">
    <property type="entry name" value="DNA-dir_RNA_pol_bsu_ext_1_sf"/>
</dbReference>
<evidence type="ECO:0000256" key="5">
    <source>
        <dbReference type="ARBA" id="ARBA00022478"/>
    </source>
</evidence>
<organism evidence="14">
    <name type="scientific">Codium platyclados</name>
    <dbReference type="NCBI Taxonomy" id="414140"/>
    <lineage>
        <taxon>Eukaryota</taxon>
        <taxon>Viridiplantae</taxon>
        <taxon>Chlorophyta</taxon>
        <taxon>core chlorophytes</taxon>
        <taxon>Ulvophyceae</taxon>
        <taxon>TCBD clade</taxon>
        <taxon>Bryopsidales</taxon>
        <taxon>Bryopsidineae</taxon>
        <taxon>Codiaceae</taxon>
        <taxon>Codium</taxon>
    </lineage>
</organism>